<evidence type="ECO:0000313" key="3">
    <source>
        <dbReference type="EMBL" id="GAA4958447.1"/>
    </source>
</evidence>
<feature type="compositionally biased region" description="Basic and acidic residues" evidence="1">
    <location>
        <begin position="324"/>
        <end position="334"/>
    </location>
</feature>
<proteinExistence type="predicted"/>
<dbReference type="InterPro" id="IPR011009">
    <property type="entry name" value="Kinase-like_dom_sf"/>
</dbReference>
<name>A0ABP9H0N8_9ACTN</name>
<dbReference type="InterPro" id="IPR002575">
    <property type="entry name" value="Aminoglycoside_PTrfase"/>
</dbReference>
<dbReference type="SUPFAM" id="SSF56112">
    <property type="entry name" value="Protein kinase-like (PK-like)"/>
    <property type="match status" value="1"/>
</dbReference>
<feature type="region of interest" description="Disordered" evidence="1">
    <location>
        <begin position="310"/>
        <end position="334"/>
    </location>
</feature>
<dbReference type="Proteomes" id="UP001500466">
    <property type="component" value="Unassembled WGS sequence"/>
</dbReference>
<dbReference type="EMBL" id="BAABHS010000006">
    <property type="protein sequence ID" value="GAA4958447.1"/>
    <property type="molecule type" value="Genomic_DNA"/>
</dbReference>
<comment type="caution">
    <text evidence="3">The sequence shown here is derived from an EMBL/GenBank/DDBJ whole genome shotgun (WGS) entry which is preliminary data.</text>
</comment>
<reference evidence="4" key="1">
    <citation type="journal article" date="2019" name="Int. J. Syst. Evol. Microbiol.">
        <title>The Global Catalogue of Microorganisms (GCM) 10K type strain sequencing project: providing services to taxonomists for standard genome sequencing and annotation.</title>
        <authorList>
            <consortium name="The Broad Institute Genomics Platform"/>
            <consortium name="The Broad Institute Genome Sequencing Center for Infectious Disease"/>
            <person name="Wu L."/>
            <person name="Ma J."/>
        </authorList>
    </citation>
    <scope>NUCLEOTIDE SEQUENCE [LARGE SCALE GENOMIC DNA]</scope>
    <source>
        <strain evidence="4">JCM 17986</strain>
    </source>
</reference>
<dbReference type="Pfam" id="PF01636">
    <property type="entry name" value="APH"/>
    <property type="match status" value="1"/>
</dbReference>
<dbReference type="PANTHER" id="PTHR22603">
    <property type="entry name" value="CHOLINE/ETHANOALAMINE KINASE"/>
    <property type="match status" value="1"/>
</dbReference>
<dbReference type="PANTHER" id="PTHR22603:SF66">
    <property type="entry name" value="ETHANOLAMINE KINASE"/>
    <property type="match status" value="1"/>
</dbReference>
<dbReference type="CDD" id="cd05151">
    <property type="entry name" value="ChoK-like"/>
    <property type="match status" value="1"/>
</dbReference>
<keyword evidence="4" id="KW-1185">Reference proteome</keyword>
<gene>
    <name evidence="3" type="ORF">GCM10023205_21360</name>
</gene>
<sequence length="334" mass="35424">MTAAFAELLARAGLDPGADADYTLLTGGLSHRVVRVDAGPRRWILRVLDPAVSAAGLGVPARQEIANTLAAAHSGVGAAVLGTVDEPAAVVLEFVDARTLDADGVADPDALVRIAAACRRLHTSTPPFANRFDIFRKTEELLARCRRHDLPVPDGYADRLADLARIEHALSAVPLPQAPCHNDLLPANLLDDGRSVRIVDYQLSGMNDPAFDLGDIAAEAQLADDLVDLLTAAYFGAETSPRLLARVLLYRIASDVAWTLWFAVHHGLLAGTAAAPAFDYHAEAADKWARAVRALDADDFGTLLDRAAGRAAAPSAQGGVPDSRISRQESGRRS</sequence>
<dbReference type="Gene3D" id="3.90.1200.10">
    <property type="match status" value="1"/>
</dbReference>
<evidence type="ECO:0000259" key="2">
    <source>
        <dbReference type="Pfam" id="PF01636"/>
    </source>
</evidence>
<accession>A0ABP9H0N8</accession>
<evidence type="ECO:0000256" key="1">
    <source>
        <dbReference type="SAM" id="MobiDB-lite"/>
    </source>
</evidence>
<protein>
    <submittedName>
        <fullName evidence="3">Phosphotransferase family protein</fullName>
    </submittedName>
</protein>
<feature type="compositionally biased region" description="Low complexity" evidence="1">
    <location>
        <begin position="310"/>
        <end position="319"/>
    </location>
</feature>
<evidence type="ECO:0000313" key="4">
    <source>
        <dbReference type="Proteomes" id="UP001500466"/>
    </source>
</evidence>
<feature type="domain" description="Aminoglycoside phosphotransferase" evidence="2">
    <location>
        <begin position="22"/>
        <end position="236"/>
    </location>
</feature>
<organism evidence="3 4">
    <name type="scientific">Yinghuangia aomiensis</name>
    <dbReference type="NCBI Taxonomy" id="676205"/>
    <lineage>
        <taxon>Bacteria</taxon>
        <taxon>Bacillati</taxon>
        <taxon>Actinomycetota</taxon>
        <taxon>Actinomycetes</taxon>
        <taxon>Kitasatosporales</taxon>
        <taxon>Streptomycetaceae</taxon>
        <taxon>Yinghuangia</taxon>
    </lineage>
</organism>